<dbReference type="InterPro" id="IPR006664">
    <property type="entry name" value="OMP_bac"/>
</dbReference>
<feature type="domain" description="OmpA-like" evidence="5">
    <location>
        <begin position="15"/>
        <end position="135"/>
    </location>
</feature>
<evidence type="ECO:0000256" key="2">
    <source>
        <dbReference type="ARBA" id="ARBA00023136"/>
    </source>
</evidence>
<dbReference type="Proteomes" id="UP001180481">
    <property type="component" value="Chromosome"/>
</dbReference>
<sequence length="273" mass="31443">MKKVFFIAVFFISLSGFSQEETVHSIYFESDVHELKALQSEAVVAFLKVIDTTRLESISIFGYCDDIGKIDYNYKLSQRRANGVKDMLVKKGVKLKIIVKIEGKGKVMIDEDLEDNVPEARAKNRRVDVVLNFKPLILEEFNIPGLYTTIRKDAVEGDRIYLEKLLFDKGSSRLTSKAREELDRMVLLLKRYPNIEFEIQGHVCCTPNYQKEAVDKDTKKRELSKNRAESVYRYFLSKGISKTRMTFKGYGNTQSLGKDAQLDRRVELLITKA</sequence>
<evidence type="ECO:0000256" key="3">
    <source>
        <dbReference type="ARBA" id="ARBA00023237"/>
    </source>
</evidence>
<dbReference type="PROSITE" id="PS51123">
    <property type="entry name" value="OMPA_2"/>
    <property type="match status" value="2"/>
</dbReference>
<dbReference type="InterPro" id="IPR050330">
    <property type="entry name" value="Bact_OuterMem_StrucFunc"/>
</dbReference>
<comment type="subcellular location">
    <subcellularLocation>
        <location evidence="1">Cell outer membrane</location>
    </subcellularLocation>
</comment>
<dbReference type="RefSeq" id="WP_309532170.1">
    <property type="nucleotide sequence ID" value="NZ_CP133721.1"/>
</dbReference>
<dbReference type="InterPro" id="IPR036737">
    <property type="entry name" value="OmpA-like_sf"/>
</dbReference>
<dbReference type="InterPro" id="IPR006665">
    <property type="entry name" value="OmpA-like"/>
</dbReference>
<keyword evidence="2 4" id="KW-0472">Membrane</keyword>
<dbReference type="PANTHER" id="PTHR30329">
    <property type="entry name" value="STATOR ELEMENT OF FLAGELLAR MOTOR COMPLEX"/>
    <property type="match status" value="1"/>
</dbReference>
<feature type="domain" description="OmpA-like" evidence="5">
    <location>
        <begin position="154"/>
        <end position="273"/>
    </location>
</feature>
<dbReference type="PANTHER" id="PTHR30329:SF21">
    <property type="entry name" value="LIPOPROTEIN YIAD-RELATED"/>
    <property type="match status" value="1"/>
</dbReference>
<dbReference type="Pfam" id="PF00691">
    <property type="entry name" value="OmpA"/>
    <property type="match status" value="2"/>
</dbReference>
<keyword evidence="7" id="KW-1185">Reference proteome</keyword>
<evidence type="ECO:0000313" key="6">
    <source>
        <dbReference type="EMBL" id="WMW77835.1"/>
    </source>
</evidence>
<dbReference type="SUPFAM" id="SSF103088">
    <property type="entry name" value="OmpA-like"/>
    <property type="match status" value="2"/>
</dbReference>
<evidence type="ECO:0000259" key="5">
    <source>
        <dbReference type="PROSITE" id="PS51123"/>
    </source>
</evidence>
<evidence type="ECO:0000313" key="7">
    <source>
        <dbReference type="Proteomes" id="UP001180481"/>
    </source>
</evidence>
<organism evidence="6 7">
    <name type="scientific">Flavobacterium nakdongensis</name>
    <dbReference type="NCBI Taxonomy" id="3073563"/>
    <lineage>
        <taxon>Bacteria</taxon>
        <taxon>Pseudomonadati</taxon>
        <taxon>Bacteroidota</taxon>
        <taxon>Flavobacteriia</taxon>
        <taxon>Flavobacteriales</taxon>
        <taxon>Flavobacteriaceae</taxon>
        <taxon>Flavobacterium</taxon>
    </lineage>
</organism>
<reference evidence="6" key="1">
    <citation type="submission" date="2023-09" db="EMBL/GenBank/DDBJ databases">
        <title>Flavobacterium sp. 20NA77.7 isolated from freshwater.</title>
        <authorList>
            <person name="Le V."/>
            <person name="Ko S.-R."/>
            <person name="Ahn C.-Y."/>
            <person name="Oh H.-M."/>
        </authorList>
    </citation>
    <scope>NUCLEOTIDE SEQUENCE</scope>
    <source>
        <strain evidence="6">20NA77.7</strain>
    </source>
</reference>
<gene>
    <name evidence="6" type="ORF">RF683_10130</name>
</gene>
<keyword evidence="3" id="KW-0998">Cell outer membrane</keyword>
<protein>
    <submittedName>
        <fullName evidence="6">OmpA family protein</fullName>
    </submittedName>
</protein>
<dbReference type="EMBL" id="CP133721">
    <property type="protein sequence ID" value="WMW77835.1"/>
    <property type="molecule type" value="Genomic_DNA"/>
</dbReference>
<name>A0ABY9RB75_9FLAO</name>
<evidence type="ECO:0000256" key="1">
    <source>
        <dbReference type="ARBA" id="ARBA00004442"/>
    </source>
</evidence>
<dbReference type="CDD" id="cd07185">
    <property type="entry name" value="OmpA_C-like"/>
    <property type="match status" value="2"/>
</dbReference>
<evidence type="ECO:0000256" key="4">
    <source>
        <dbReference type="PROSITE-ProRule" id="PRU00473"/>
    </source>
</evidence>
<accession>A0ABY9RB75</accession>
<dbReference type="Gene3D" id="3.30.1330.60">
    <property type="entry name" value="OmpA-like domain"/>
    <property type="match status" value="2"/>
</dbReference>
<proteinExistence type="predicted"/>
<dbReference type="PRINTS" id="PR01021">
    <property type="entry name" value="OMPADOMAIN"/>
</dbReference>